<organism evidence="2 3">
    <name type="scientific">Clostridium aestuarii</name>
    <dbReference type="NCBI Taxonomy" id="338193"/>
    <lineage>
        <taxon>Bacteria</taxon>
        <taxon>Bacillati</taxon>
        <taxon>Bacillota</taxon>
        <taxon>Clostridia</taxon>
        <taxon>Eubacteriales</taxon>
        <taxon>Clostridiaceae</taxon>
        <taxon>Clostridium</taxon>
    </lineage>
</organism>
<name>A0ABT4D0P8_9CLOT</name>
<protein>
    <submittedName>
        <fullName evidence="2">Uncharacterized protein</fullName>
    </submittedName>
</protein>
<comment type="caution">
    <text evidence="2">The sequence shown here is derived from an EMBL/GenBank/DDBJ whole genome shotgun (WGS) entry which is preliminary data.</text>
</comment>
<keyword evidence="3" id="KW-1185">Reference proteome</keyword>
<keyword evidence="1" id="KW-0812">Transmembrane</keyword>
<reference evidence="2" key="1">
    <citation type="submission" date="2022-12" db="EMBL/GenBank/DDBJ databases">
        <authorList>
            <person name="Wang J."/>
        </authorList>
    </citation>
    <scope>NUCLEOTIDE SEQUENCE</scope>
    <source>
        <strain evidence="2">HY-45-18</strain>
    </source>
</reference>
<evidence type="ECO:0000313" key="2">
    <source>
        <dbReference type="EMBL" id="MCY6483745.1"/>
    </source>
</evidence>
<keyword evidence="1" id="KW-1133">Transmembrane helix</keyword>
<feature type="transmembrane region" description="Helical" evidence="1">
    <location>
        <begin position="6"/>
        <end position="27"/>
    </location>
</feature>
<evidence type="ECO:0000313" key="3">
    <source>
        <dbReference type="Proteomes" id="UP001078443"/>
    </source>
</evidence>
<dbReference type="RefSeq" id="WP_268040021.1">
    <property type="nucleotide sequence ID" value="NZ_JAPQER010000002.1"/>
</dbReference>
<evidence type="ECO:0000256" key="1">
    <source>
        <dbReference type="SAM" id="Phobius"/>
    </source>
</evidence>
<gene>
    <name evidence="2" type="ORF">OW763_05200</name>
</gene>
<sequence>MNEKLRFNYARIILLMIVAVVIISGNFQKHKFNDKKEQLAKVHCVELPKKYIKYRYSNILDGIGNNENINIKKIVKRLDSKPIVSVCLELKGEVSVLSNFIKLIEKKDEFHKISNIEIKKLQNQEIISSMTIEFSV</sequence>
<dbReference type="Proteomes" id="UP001078443">
    <property type="component" value="Unassembled WGS sequence"/>
</dbReference>
<accession>A0ABT4D0P8</accession>
<keyword evidence="1" id="KW-0472">Membrane</keyword>
<proteinExistence type="predicted"/>
<dbReference type="EMBL" id="JAPQER010000002">
    <property type="protein sequence ID" value="MCY6483745.1"/>
    <property type="molecule type" value="Genomic_DNA"/>
</dbReference>